<keyword evidence="1" id="KW-1133">Transmembrane helix</keyword>
<gene>
    <name evidence="2" type="ORF">ACFPYI_06180</name>
</gene>
<feature type="transmembrane region" description="Helical" evidence="1">
    <location>
        <begin position="30"/>
        <end position="50"/>
    </location>
</feature>
<comment type="caution">
    <text evidence="2">The sequence shown here is derived from an EMBL/GenBank/DDBJ whole genome shotgun (WGS) entry which is preliminary data.</text>
</comment>
<keyword evidence="3" id="KW-1185">Reference proteome</keyword>
<dbReference type="AlphaFoldDB" id="A0ABD5RJX5"/>
<evidence type="ECO:0000313" key="3">
    <source>
        <dbReference type="Proteomes" id="UP001596099"/>
    </source>
</evidence>
<dbReference type="EMBL" id="JBHSQH010000001">
    <property type="protein sequence ID" value="MFC5970916.1"/>
    <property type="molecule type" value="Genomic_DNA"/>
</dbReference>
<protein>
    <recommendedName>
        <fullName evidence="4">Major facilitator superfamily (MFS) profile domain-containing protein</fullName>
    </recommendedName>
</protein>
<sequence length="63" mass="7004">MSGLMGLVLLRTILVSTVVLTAWLSWRGYFLLAGGMVLLLGGYVYLSLWGGRPAEERYVREAK</sequence>
<evidence type="ECO:0000313" key="2">
    <source>
        <dbReference type="EMBL" id="MFC5970916.1"/>
    </source>
</evidence>
<feature type="transmembrane region" description="Helical" evidence="1">
    <location>
        <begin position="7"/>
        <end position="24"/>
    </location>
</feature>
<keyword evidence="1" id="KW-0472">Membrane</keyword>
<evidence type="ECO:0008006" key="4">
    <source>
        <dbReference type="Google" id="ProtNLM"/>
    </source>
</evidence>
<reference evidence="2 3" key="1">
    <citation type="journal article" date="2019" name="Int. J. Syst. Evol. Microbiol.">
        <title>The Global Catalogue of Microorganisms (GCM) 10K type strain sequencing project: providing services to taxonomists for standard genome sequencing and annotation.</title>
        <authorList>
            <consortium name="The Broad Institute Genomics Platform"/>
            <consortium name="The Broad Institute Genome Sequencing Center for Infectious Disease"/>
            <person name="Wu L."/>
            <person name="Ma J."/>
        </authorList>
    </citation>
    <scope>NUCLEOTIDE SEQUENCE [LARGE SCALE GENOMIC DNA]</scope>
    <source>
        <strain evidence="2 3">CGMCC 1.12543</strain>
    </source>
</reference>
<organism evidence="2 3">
    <name type="scientific">Halomarina salina</name>
    <dbReference type="NCBI Taxonomy" id="1872699"/>
    <lineage>
        <taxon>Archaea</taxon>
        <taxon>Methanobacteriati</taxon>
        <taxon>Methanobacteriota</taxon>
        <taxon>Stenosarchaea group</taxon>
        <taxon>Halobacteria</taxon>
        <taxon>Halobacteriales</taxon>
        <taxon>Natronomonadaceae</taxon>
        <taxon>Halomarina</taxon>
    </lineage>
</organism>
<dbReference type="RefSeq" id="WP_247413832.1">
    <property type="nucleotide sequence ID" value="NZ_JALLGW010000001.1"/>
</dbReference>
<proteinExistence type="predicted"/>
<keyword evidence="1" id="KW-0812">Transmembrane</keyword>
<accession>A0ABD5RJX5</accession>
<evidence type="ECO:0000256" key="1">
    <source>
        <dbReference type="SAM" id="Phobius"/>
    </source>
</evidence>
<dbReference type="Proteomes" id="UP001596099">
    <property type="component" value="Unassembled WGS sequence"/>
</dbReference>
<name>A0ABD5RJX5_9EURY</name>